<keyword evidence="2" id="KW-1185">Reference proteome</keyword>
<evidence type="ECO:0000313" key="2">
    <source>
        <dbReference type="Proteomes" id="UP000234748"/>
    </source>
</evidence>
<accession>A0A2N5M3F8</accession>
<gene>
    <name evidence="1" type="ORF">CUU66_16115</name>
</gene>
<dbReference type="Pfam" id="PF14137">
    <property type="entry name" value="DUF4304"/>
    <property type="match status" value="1"/>
</dbReference>
<reference evidence="1 2" key="1">
    <citation type="submission" date="2017-11" db="EMBL/GenBank/DDBJ databases">
        <title>Comparitive Functional Genomics of Dry Heat Resistant strains isolated from the Viking Spacecraft.</title>
        <authorList>
            <person name="Seuylemezian A."/>
            <person name="Cooper K."/>
            <person name="Vaishampayan P."/>
        </authorList>
    </citation>
    <scope>NUCLEOTIDE SEQUENCE [LARGE SCALE GENOMIC DNA]</scope>
    <source>
        <strain evidence="1 2">V1-29</strain>
    </source>
</reference>
<dbReference type="RefSeq" id="WP_101643980.1">
    <property type="nucleotide sequence ID" value="NZ_PGUY01000050.1"/>
</dbReference>
<organism evidence="1 2">
    <name type="scientific">Peribacillus deserti</name>
    <dbReference type="NCBI Taxonomy" id="673318"/>
    <lineage>
        <taxon>Bacteria</taxon>
        <taxon>Bacillati</taxon>
        <taxon>Bacillota</taxon>
        <taxon>Bacilli</taxon>
        <taxon>Bacillales</taxon>
        <taxon>Bacillaceae</taxon>
        <taxon>Peribacillus</taxon>
    </lineage>
</organism>
<name>A0A2N5M3F8_9BACI</name>
<comment type="caution">
    <text evidence="1">The sequence shown here is derived from an EMBL/GenBank/DDBJ whole genome shotgun (WGS) entry which is preliminary data.</text>
</comment>
<dbReference type="EMBL" id="PGUY01000050">
    <property type="protein sequence ID" value="PLT28872.1"/>
    <property type="molecule type" value="Genomic_DNA"/>
</dbReference>
<dbReference type="InterPro" id="IPR025412">
    <property type="entry name" value="DUF4304"/>
</dbReference>
<dbReference type="Proteomes" id="UP000234748">
    <property type="component" value="Unassembled WGS sequence"/>
</dbReference>
<evidence type="ECO:0008006" key="3">
    <source>
        <dbReference type="Google" id="ProtNLM"/>
    </source>
</evidence>
<proteinExistence type="predicted"/>
<protein>
    <recommendedName>
        <fullName evidence="3">DUF4304 domain-containing protein</fullName>
    </recommendedName>
</protein>
<dbReference type="AlphaFoldDB" id="A0A2N5M3F8"/>
<evidence type="ECO:0000313" key="1">
    <source>
        <dbReference type="EMBL" id="PLT28872.1"/>
    </source>
</evidence>
<sequence>MAAGKESMLFALEERVVPVLKAKGFQGSFPHFRRILSREIHLLSFQFDRCGGGFVIEAASCPLKGHTHAWGEYVPPEKVTAHDLHPDERIRLQDGKWFRYDESCTCEEIASEVLHRLSEAEEFWRNKVLVK</sequence>
<dbReference type="OrthoDB" id="6914375at2"/>